<protein>
    <recommendedName>
        <fullName evidence="1">Dienelactone hydrolase domain-containing protein</fullName>
    </recommendedName>
</protein>
<evidence type="ECO:0000259" key="1">
    <source>
        <dbReference type="Pfam" id="PF01738"/>
    </source>
</evidence>
<keyword evidence="3" id="KW-1185">Reference proteome</keyword>
<reference evidence="2" key="1">
    <citation type="submission" date="2021-10" db="EMBL/GenBank/DDBJ databases">
        <title>De novo Genome Assembly of Clathrus columnatus (Basidiomycota, Fungi) Using Illumina and Nanopore Sequence Data.</title>
        <authorList>
            <person name="Ogiso-Tanaka E."/>
            <person name="Itagaki H."/>
            <person name="Hosoya T."/>
            <person name="Hosaka K."/>
        </authorList>
    </citation>
    <scope>NUCLEOTIDE SEQUENCE</scope>
    <source>
        <strain evidence="2">MO-923</strain>
    </source>
</reference>
<gene>
    <name evidence="2" type="ORF">Clacol_005421</name>
</gene>
<dbReference type="SUPFAM" id="SSF53474">
    <property type="entry name" value="alpha/beta-Hydrolases"/>
    <property type="match status" value="1"/>
</dbReference>
<proteinExistence type="predicted"/>
<dbReference type="EMBL" id="BPWL01000006">
    <property type="protein sequence ID" value="GJJ11189.1"/>
    <property type="molecule type" value="Genomic_DNA"/>
</dbReference>
<evidence type="ECO:0000313" key="2">
    <source>
        <dbReference type="EMBL" id="GJJ11189.1"/>
    </source>
</evidence>
<accession>A0AAV5A999</accession>
<dbReference type="Pfam" id="PF01738">
    <property type="entry name" value="DLH"/>
    <property type="match status" value="1"/>
</dbReference>
<comment type="caution">
    <text evidence="2">The sequence shown here is derived from an EMBL/GenBank/DDBJ whole genome shotgun (WGS) entry which is preliminary data.</text>
</comment>
<dbReference type="PANTHER" id="PTHR17630:SF44">
    <property type="entry name" value="PROTEIN AIM2"/>
    <property type="match status" value="1"/>
</dbReference>
<dbReference type="InterPro" id="IPR029058">
    <property type="entry name" value="AB_hydrolase_fold"/>
</dbReference>
<dbReference type="PANTHER" id="PTHR17630">
    <property type="entry name" value="DIENELACTONE HYDROLASE"/>
    <property type="match status" value="1"/>
</dbReference>
<dbReference type="InterPro" id="IPR002925">
    <property type="entry name" value="Dienelactn_hydro"/>
</dbReference>
<evidence type="ECO:0000313" key="3">
    <source>
        <dbReference type="Proteomes" id="UP001050691"/>
    </source>
</evidence>
<dbReference type="AlphaFoldDB" id="A0AAV5A999"/>
<dbReference type="GO" id="GO:0016787">
    <property type="term" value="F:hydrolase activity"/>
    <property type="evidence" value="ECO:0007669"/>
    <property type="project" value="InterPro"/>
</dbReference>
<sequence length="242" mass="26208">MSFCEDCVKQVVHDGTPRGTIQTIGGITTYVALPSGDYDKTKAVLFLTDIFGLTLVNNKADAFADNGYATYVPEYLNGDAFPADGDFSKLGEWFANHTAVQTRPPLDAVINKLKEEGITSFGATGYCFGGRYVFDLSFENIIKASVVAHPSLLQVPGDLNDYVEKSKAPLLICAAEEDGQYPVESQKIGDTIFAALGDNYKRAYFPGTSHGFAVRGDLSNPQVKAGNEGALKEAVSWFKKHL</sequence>
<dbReference type="Gene3D" id="3.40.50.1820">
    <property type="entry name" value="alpha/beta hydrolase"/>
    <property type="match status" value="1"/>
</dbReference>
<name>A0AAV5A999_9AGAM</name>
<feature type="domain" description="Dienelactone hydrolase" evidence="1">
    <location>
        <begin position="27"/>
        <end position="241"/>
    </location>
</feature>
<dbReference type="Proteomes" id="UP001050691">
    <property type="component" value="Unassembled WGS sequence"/>
</dbReference>
<organism evidence="2 3">
    <name type="scientific">Clathrus columnatus</name>
    <dbReference type="NCBI Taxonomy" id="1419009"/>
    <lineage>
        <taxon>Eukaryota</taxon>
        <taxon>Fungi</taxon>
        <taxon>Dikarya</taxon>
        <taxon>Basidiomycota</taxon>
        <taxon>Agaricomycotina</taxon>
        <taxon>Agaricomycetes</taxon>
        <taxon>Phallomycetidae</taxon>
        <taxon>Phallales</taxon>
        <taxon>Clathraceae</taxon>
        <taxon>Clathrus</taxon>
    </lineage>
</organism>